<name>A0ACA9RJ56_9GLOM</name>
<comment type="caution">
    <text evidence="1">The sequence shown here is derived from an EMBL/GenBank/DDBJ whole genome shotgun (WGS) entry which is preliminary data.</text>
</comment>
<dbReference type="Proteomes" id="UP000789920">
    <property type="component" value="Unassembled WGS sequence"/>
</dbReference>
<feature type="non-terminal residue" evidence="1">
    <location>
        <position position="115"/>
    </location>
</feature>
<reference evidence="1" key="1">
    <citation type="submission" date="2021-06" db="EMBL/GenBank/DDBJ databases">
        <authorList>
            <person name="Kallberg Y."/>
            <person name="Tangrot J."/>
            <person name="Rosling A."/>
        </authorList>
    </citation>
    <scope>NUCLEOTIDE SEQUENCE</scope>
    <source>
        <strain evidence="1">MA461A</strain>
    </source>
</reference>
<sequence length="115" mass="13522">MKEKSDRVVCLFQNLYEVLGKVHGNTHQHCSLKKTFEVISNQYTYILCSFVELYVARYTQYYTRRSFPALIVRKTIVSKKASAFLFAVFTIFGPPYILQSDNRREFTAQIIHELL</sequence>
<accession>A0ACA9RJ56</accession>
<dbReference type="EMBL" id="CAJVQC010055065">
    <property type="protein sequence ID" value="CAG8794960.1"/>
    <property type="molecule type" value="Genomic_DNA"/>
</dbReference>
<organism evidence="1 2">
    <name type="scientific">Racocetra persica</name>
    <dbReference type="NCBI Taxonomy" id="160502"/>
    <lineage>
        <taxon>Eukaryota</taxon>
        <taxon>Fungi</taxon>
        <taxon>Fungi incertae sedis</taxon>
        <taxon>Mucoromycota</taxon>
        <taxon>Glomeromycotina</taxon>
        <taxon>Glomeromycetes</taxon>
        <taxon>Diversisporales</taxon>
        <taxon>Gigasporaceae</taxon>
        <taxon>Racocetra</taxon>
    </lineage>
</organism>
<evidence type="ECO:0000313" key="2">
    <source>
        <dbReference type="Proteomes" id="UP000789920"/>
    </source>
</evidence>
<evidence type="ECO:0000313" key="1">
    <source>
        <dbReference type="EMBL" id="CAG8794960.1"/>
    </source>
</evidence>
<keyword evidence="2" id="KW-1185">Reference proteome</keyword>
<gene>
    <name evidence="1" type="ORF">RPERSI_LOCUS19871</name>
</gene>
<proteinExistence type="predicted"/>
<protein>
    <submittedName>
        <fullName evidence="1">29258_t:CDS:1</fullName>
    </submittedName>
</protein>